<feature type="compositionally biased region" description="Polar residues" evidence="1">
    <location>
        <begin position="148"/>
        <end position="168"/>
    </location>
</feature>
<feature type="compositionally biased region" description="Basic residues" evidence="1">
    <location>
        <begin position="188"/>
        <end position="198"/>
    </location>
</feature>
<reference evidence="2 3" key="1">
    <citation type="submission" date="2016-11" db="EMBL/GenBank/DDBJ databases">
        <authorList>
            <person name="Jaros S."/>
            <person name="Januszkiewicz K."/>
            <person name="Wedrychowicz H."/>
        </authorList>
    </citation>
    <scope>NUCLEOTIDE SEQUENCE [LARGE SCALE GENOMIC DNA]</scope>
    <source>
        <strain evidence="2 3">GAS242</strain>
    </source>
</reference>
<dbReference type="Proteomes" id="UP000190675">
    <property type="component" value="Chromosome I"/>
</dbReference>
<sequence length="198" mass="20648">MAREMEGGAASVDATTARAPGEAAAAPFDLASLPSIESIVADTNIGAFLQSGVPAELTRAALRRAWESDPAIRDFIGIAENQWDFNDPDAIPGFGPLHPSDNASALLAQVSGWSEDVREALAEVPVPVEYNQPSAIDSGRLTARHGAQLTSGEPSSADSGNTSPSSETGEADKKTGRAPIVEQSDAPRHRRHGSALPR</sequence>
<feature type="region of interest" description="Disordered" evidence="1">
    <location>
        <begin position="146"/>
        <end position="198"/>
    </location>
</feature>
<dbReference type="EMBL" id="LT670818">
    <property type="protein sequence ID" value="SHG45904.1"/>
    <property type="molecule type" value="Genomic_DNA"/>
</dbReference>
<dbReference type="Pfam" id="PF11748">
    <property type="entry name" value="DUF3306"/>
    <property type="match status" value="1"/>
</dbReference>
<dbReference type="AlphaFoldDB" id="A0A1M5JZE8"/>
<evidence type="ECO:0000313" key="3">
    <source>
        <dbReference type="Proteomes" id="UP000190675"/>
    </source>
</evidence>
<proteinExistence type="predicted"/>
<evidence type="ECO:0008006" key="4">
    <source>
        <dbReference type="Google" id="ProtNLM"/>
    </source>
</evidence>
<organism evidence="2 3">
    <name type="scientific">Bradyrhizobium erythrophlei</name>
    <dbReference type="NCBI Taxonomy" id="1437360"/>
    <lineage>
        <taxon>Bacteria</taxon>
        <taxon>Pseudomonadati</taxon>
        <taxon>Pseudomonadota</taxon>
        <taxon>Alphaproteobacteria</taxon>
        <taxon>Hyphomicrobiales</taxon>
        <taxon>Nitrobacteraceae</taxon>
        <taxon>Bradyrhizobium</taxon>
    </lineage>
</organism>
<protein>
    <recommendedName>
        <fullName evidence="4">DUF3306 domain-containing protein</fullName>
    </recommendedName>
</protein>
<accession>A0A1M5JZE8</accession>
<evidence type="ECO:0000256" key="1">
    <source>
        <dbReference type="SAM" id="MobiDB-lite"/>
    </source>
</evidence>
<evidence type="ECO:0000313" key="2">
    <source>
        <dbReference type="EMBL" id="SHG45904.1"/>
    </source>
</evidence>
<dbReference type="InterPro" id="IPR021735">
    <property type="entry name" value="DUF3306"/>
</dbReference>
<gene>
    <name evidence="2" type="ORF">SAMN05444169_2572</name>
</gene>
<name>A0A1M5JZE8_9BRAD</name>